<gene>
    <name evidence="1" type="ORF">L3X38_018385</name>
</gene>
<evidence type="ECO:0000313" key="2">
    <source>
        <dbReference type="Proteomes" id="UP001054821"/>
    </source>
</evidence>
<reference evidence="1 2" key="1">
    <citation type="journal article" date="2022" name="G3 (Bethesda)">
        <title>Whole-genome sequence and methylome profiling of the almond [Prunus dulcis (Mill.) D.A. Webb] cultivar 'Nonpareil'.</title>
        <authorList>
            <person name="D'Amico-Willman K.M."/>
            <person name="Ouma W.Z."/>
            <person name="Meulia T."/>
            <person name="Sideli G.M."/>
            <person name="Gradziel T.M."/>
            <person name="Fresnedo-Ramirez J."/>
        </authorList>
    </citation>
    <scope>NUCLEOTIDE SEQUENCE [LARGE SCALE GENOMIC DNA]</scope>
    <source>
        <strain evidence="1">Clone GOH B32 T37-40</strain>
    </source>
</reference>
<keyword evidence="2" id="KW-1185">Reference proteome</keyword>
<name>A0AAD4ZBK6_PRUDU</name>
<sequence length="81" mass="9188">MKDASSVGMDHWMWDCPIWKEKQNKMKTTESSSAANEELLTVTDKTCLEFLRTRDESCGDSNITLMLGPLTKTIASFPKKE</sequence>
<accession>A0AAD4ZBK6</accession>
<organism evidence="1 2">
    <name type="scientific">Prunus dulcis</name>
    <name type="common">Almond</name>
    <name type="synonym">Amygdalus dulcis</name>
    <dbReference type="NCBI Taxonomy" id="3755"/>
    <lineage>
        <taxon>Eukaryota</taxon>
        <taxon>Viridiplantae</taxon>
        <taxon>Streptophyta</taxon>
        <taxon>Embryophyta</taxon>
        <taxon>Tracheophyta</taxon>
        <taxon>Spermatophyta</taxon>
        <taxon>Magnoliopsida</taxon>
        <taxon>eudicotyledons</taxon>
        <taxon>Gunneridae</taxon>
        <taxon>Pentapetalae</taxon>
        <taxon>rosids</taxon>
        <taxon>fabids</taxon>
        <taxon>Rosales</taxon>
        <taxon>Rosaceae</taxon>
        <taxon>Amygdaloideae</taxon>
        <taxon>Amygdaleae</taxon>
        <taxon>Prunus</taxon>
    </lineage>
</organism>
<evidence type="ECO:0000313" key="1">
    <source>
        <dbReference type="EMBL" id="KAI5339113.1"/>
    </source>
</evidence>
<proteinExistence type="predicted"/>
<protein>
    <submittedName>
        <fullName evidence="1">Uncharacterized protein</fullName>
    </submittedName>
</protein>
<dbReference type="Proteomes" id="UP001054821">
    <property type="component" value="Chromosome 3"/>
</dbReference>
<dbReference type="EMBL" id="JAJFAZ020000003">
    <property type="protein sequence ID" value="KAI5339113.1"/>
    <property type="molecule type" value="Genomic_DNA"/>
</dbReference>
<comment type="caution">
    <text evidence="1">The sequence shown here is derived from an EMBL/GenBank/DDBJ whole genome shotgun (WGS) entry which is preliminary data.</text>
</comment>
<dbReference type="AlphaFoldDB" id="A0AAD4ZBK6"/>